<evidence type="ECO:0000313" key="1">
    <source>
        <dbReference type="EMBL" id="KAF3550890.1"/>
    </source>
</evidence>
<sequence length="226" mass="25578">MWPREHGALVGTWPKGHVALGARGSSGEHDVSRCFSEHGGTLLMSWRSWPEPPLLGVCKKKVFYVWNIALAAVELMSSGHGRRGLLSLGGKFSMFILVLGGNLVDSWYRSRSLEYVVCGDPGHALPKYEGLEIHPSETHGSWMRFFINWRLYGLSSRNPDVEWTFVPNPKAGWTIVLEPRGCMDYRPGTQRLDGLPSWNPMVVWTFKGSFSYISLTRSRLRRVNSR</sequence>
<protein>
    <submittedName>
        <fullName evidence="1">Uncharacterized protein</fullName>
    </submittedName>
</protein>
<dbReference type="Proteomes" id="UP000266723">
    <property type="component" value="Unassembled WGS sequence"/>
</dbReference>
<proteinExistence type="predicted"/>
<evidence type="ECO:0000313" key="2">
    <source>
        <dbReference type="Proteomes" id="UP000266723"/>
    </source>
</evidence>
<keyword evidence="2" id="KW-1185">Reference proteome</keyword>
<dbReference type="EMBL" id="QGKV02000832">
    <property type="protein sequence ID" value="KAF3550890.1"/>
    <property type="molecule type" value="Genomic_DNA"/>
</dbReference>
<gene>
    <name evidence="1" type="ORF">DY000_02008442</name>
</gene>
<comment type="caution">
    <text evidence="1">The sequence shown here is derived from an EMBL/GenBank/DDBJ whole genome shotgun (WGS) entry which is preliminary data.</text>
</comment>
<name>A0ABQ7CGQ2_BRACR</name>
<reference evidence="1 2" key="1">
    <citation type="journal article" date="2020" name="BMC Genomics">
        <title>Intraspecific diversification of the crop wild relative Brassica cretica Lam. using demographic model selection.</title>
        <authorList>
            <person name="Kioukis A."/>
            <person name="Michalopoulou V.A."/>
            <person name="Briers L."/>
            <person name="Pirintsos S."/>
            <person name="Studholme D.J."/>
            <person name="Pavlidis P."/>
            <person name="Sarris P.F."/>
        </authorList>
    </citation>
    <scope>NUCLEOTIDE SEQUENCE [LARGE SCALE GENOMIC DNA]</scope>
    <source>
        <strain evidence="2">cv. PFS-1207/04</strain>
    </source>
</reference>
<accession>A0ABQ7CGQ2</accession>
<organism evidence="1 2">
    <name type="scientific">Brassica cretica</name>
    <name type="common">Mustard</name>
    <dbReference type="NCBI Taxonomy" id="69181"/>
    <lineage>
        <taxon>Eukaryota</taxon>
        <taxon>Viridiplantae</taxon>
        <taxon>Streptophyta</taxon>
        <taxon>Embryophyta</taxon>
        <taxon>Tracheophyta</taxon>
        <taxon>Spermatophyta</taxon>
        <taxon>Magnoliopsida</taxon>
        <taxon>eudicotyledons</taxon>
        <taxon>Gunneridae</taxon>
        <taxon>Pentapetalae</taxon>
        <taxon>rosids</taxon>
        <taxon>malvids</taxon>
        <taxon>Brassicales</taxon>
        <taxon>Brassicaceae</taxon>
        <taxon>Brassiceae</taxon>
        <taxon>Brassica</taxon>
    </lineage>
</organism>